<evidence type="ECO:0000313" key="3">
    <source>
        <dbReference type="Proteomes" id="UP000266841"/>
    </source>
</evidence>
<feature type="compositionally biased region" description="Basic and acidic residues" evidence="1">
    <location>
        <begin position="124"/>
        <end position="150"/>
    </location>
</feature>
<reference evidence="2 3" key="1">
    <citation type="journal article" date="2012" name="Genome Biol.">
        <title>Genome and low-iron response of an oceanic diatom adapted to chronic iron limitation.</title>
        <authorList>
            <person name="Lommer M."/>
            <person name="Specht M."/>
            <person name="Roy A.S."/>
            <person name="Kraemer L."/>
            <person name="Andreson R."/>
            <person name="Gutowska M.A."/>
            <person name="Wolf J."/>
            <person name="Bergner S.V."/>
            <person name="Schilhabel M.B."/>
            <person name="Klostermeier U.C."/>
            <person name="Beiko R.G."/>
            <person name="Rosenstiel P."/>
            <person name="Hippler M."/>
            <person name="Laroche J."/>
        </authorList>
    </citation>
    <scope>NUCLEOTIDE SEQUENCE [LARGE SCALE GENOMIC DNA]</scope>
    <source>
        <strain evidence="2 3">CCMP1005</strain>
    </source>
</reference>
<dbReference type="AlphaFoldDB" id="K0SBW1"/>
<gene>
    <name evidence="2" type="ORF">THAOC_15728</name>
</gene>
<accession>K0SBW1</accession>
<organism evidence="2 3">
    <name type="scientific">Thalassiosira oceanica</name>
    <name type="common">Marine diatom</name>
    <dbReference type="NCBI Taxonomy" id="159749"/>
    <lineage>
        <taxon>Eukaryota</taxon>
        <taxon>Sar</taxon>
        <taxon>Stramenopiles</taxon>
        <taxon>Ochrophyta</taxon>
        <taxon>Bacillariophyta</taxon>
        <taxon>Coscinodiscophyceae</taxon>
        <taxon>Thalassiosirophycidae</taxon>
        <taxon>Thalassiosirales</taxon>
        <taxon>Thalassiosiraceae</taxon>
        <taxon>Thalassiosira</taxon>
    </lineage>
</organism>
<keyword evidence="3" id="KW-1185">Reference proteome</keyword>
<feature type="compositionally biased region" description="Gly residues" evidence="1">
    <location>
        <begin position="96"/>
        <end position="105"/>
    </location>
</feature>
<name>K0SBW1_THAOC</name>
<evidence type="ECO:0000313" key="2">
    <source>
        <dbReference type="EMBL" id="EJK63603.1"/>
    </source>
</evidence>
<evidence type="ECO:0000256" key="1">
    <source>
        <dbReference type="SAM" id="MobiDB-lite"/>
    </source>
</evidence>
<dbReference type="Proteomes" id="UP000266841">
    <property type="component" value="Unassembled WGS sequence"/>
</dbReference>
<feature type="compositionally biased region" description="Basic and acidic residues" evidence="1">
    <location>
        <begin position="106"/>
        <end position="116"/>
    </location>
</feature>
<feature type="compositionally biased region" description="Basic residues" evidence="1">
    <location>
        <begin position="65"/>
        <end position="78"/>
    </location>
</feature>
<feature type="non-terminal residue" evidence="2">
    <location>
        <position position="1"/>
    </location>
</feature>
<feature type="compositionally biased region" description="Gly residues" evidence="1">
    <location>
        <begin position="151"/>
        <end position="160"/>
    </location>
</feature>
<comment type="caution">
    <text evidence="2">The sequence shown here is derived from an EMBL/GenBank/DDBJ whole genome shotgun (WGS) entry which is preliminary data.</text>
</comment>
<dbReference type="EMBL" id="AGNL01018131">
    <property type="protein sequence ID" value="EJK63603.1"/>
    <property type="molecule type" value="Genomic_DNA"/>
</dbReference>
<feature type="compositionally biased region" description="Basic and acidic residues" evidence="1">
    <location>
        <begin position="84"/>
        <end position="95"/>
    </location>
</feature>
<proteinExistence type="predicted"/>
<sequence length="222" mass="23705">PSGERHGRARRPAPARPGRELRVRVEPGPLRGSQRRDERRRRERDARRGTVGGQRLVAPVERRRALSRCRQGRLRHGVRSPPRPVREAAPRRAGGDEGGGGGAVGHDGRVREEGRGRVRAGQGRGRDGGTARAEGRERLADRRREGRAGRGDAGSGGRGARGLEAGAGPRGGRGEGRAEVGAQVGLASVSCRASVTGEPRGFCWSTALRRGTTSFETPSFSE</sequence>
<feature type="region of interest" description="Disordered" evidence="1">
    <location>
        <begin position="1"/>
        <end position="179"/>
    </location>
</feature>
<protein>
    <submittedName>
        <fullName evidence="2">Uncharacterized protein</fullName>
    </submittedName>
</protein>